<accession>A0A7I4Z1M4</accession>
<feature type="transmembrane region" description="Helical" evidence="2">
    <location>
        <begin position="12"/>
        <end position="33"/>
    </location>
</feature>
<keyword evidence="2" id="KW-1133">Transmembrane helix</keyword>
<dbReference type="Proteomes" id="UP000025227">
    <property type="component" value="Unplaced"/>
</dbReference>
<feature type="transmembrane region" description="Helical" evidence="2">
    <location>
        <begin position="39"/>
        <end position="61"/>
    </location>
</feature>
<evidence type="ECO:0000313" key="4">
    <source>
        <dbReference type="WBParaSite" id="HCON_00169520-00001"/>
    </source>
</evidence>
<dbReference type="WBParaSite" id="HCON_00169520-00001">
    <property type="protein sequence ID" value="HCON_00169520-00001"/>
    <property type="gene ID" value="HCON_00169520"/>
</dbReference>
<keyword evidence="2" id="KW-0812">Transmembrane</keyword>
<reference evidence="4" key="1">
    <citation type="submission" date="2020-12" db="UniProtKB">
        <authorList>
            <consortium name="WormBaseParasite"/>
        </authorList>
    </citation>
    <scope>IDENTIFICATION</scope>
    <source>
        <strain evidence="4">MHco3</strain>
    </source>
</reference>
<feature type="region of interest" description="Disordered" evidence="1">
    <location>
        <begin position="71"/>
        <end position="103"/>
    </location>
</feature>
<evidence type="ECO:0000256" key="2">
    <source>
        <dbReference type="SAM" id="Phobius"/>
    </source>
</evidence>
<keyword evidence="3" id="KW-1185">Reference proteome</keyword>
<evidence type="ECO:0000256" key="1">
    <source>
        <dbReference type="SAM" id="MobiDB-lite"/>
    </source>
</evidence>
<proteinExistence type="predicted"/>
<keyword evidence="2" id="KW-0472">Membrane</keyword>
<sequence length="118" mass="13580">MAKVYNENLKFMWLRPLWLEAPAHAIACVAAWYMYNPQGWCVCLFVFMYVCMFVCLSHNPVSPEKNTFRGRDKFGMGGAQDKINRAQKRSSAELRPRGQGRCRNGRCQQSNILSLLLS</sequence>
<name>A0A7I4Z1M4_HAECO</name>
<dbReference type="AlphaFoldDB" id="A0A7I4Z1M4"/>
<protein>
    <submittedName>
        <fullName evidence="4">Glycerophosphocholine acyltransferase 1</fullName>
    </submittedName>
</protein>
<evidence type="ECO:0000313" key="3">
    <source>
        <dbReference type="Proteomes" id="UP000025227"/>
    </source>
</evidence>
<organism evidence="3 4">
    <name type="scientific">Haemonchus contortus</name>
    <name type="common">Barber pole worm</name>
    <dbReference type="NCBI Taxonomy" id="6289"/>
    <lineage>
        <taxon>Eukaryota</taxon>
        <taxon>Metazoa</taxon>
        <taxon>Ecdysozoa</taxon>
        <taxon>Nematoda</taxon>
        <taxon>Chromadorea</taxon>
        <taxon>Rhabditida</taxon>
        <taxon>Rhabditina</taxon>
        <taxon>Rhabditomorpha</taxon>
        <taxon>Strongyloidea</taxon>
        <taxon>Trichostrongylidae</taxon>
        <taxon>Haemonchus</taxon>
    </lineage>
</organism>